<reference evidence="2" key="1">
    <citation type="submission" date="2016-10" db="EMBL/GenBank/DDBJ databases">
        <authorList>
            <person name="Varghese N."/>
            <person name="Submissions S."/>
        </authorList>
    </citation>
    <scope>NUCLEOTIDE SEQUENCE [LARGE SCALE GENOMIC DNA]</scope>
    <source>
        <strain evidence="2">DSM 21368</strain>
    </source>
</reference>
<dbReference type="Proteomes" id="UP000199220">
    <property type="component" value="Unassembled WGS sequence"/>
</dbReference>
<name>A0A1H5LAX5_9MICO</name>
<dbReference type="STRING" id="648782.SAMN04488554_2709"/>
<dbReference type="EMBL" id="FNTX01000002">
    <property type="protein sequence ID" value="SEE74155.1"/>
    <property type="molecule type" value="Genomic_DNA"/>
</dbReference>
<accession>A0A1H5LAX5</accession>
<protein>
    <submittedName>
        <fullName evidence="1">Uncharacterized protein</fullName>
    </submittedName>
</protein>
<organism evidence="1 2">
    <name type="scientific">Ruania alba</name>
    <dbReference type="NCBI Taxonomy" id="648782"/>
    <lineage>
        <taxon>Bacteria</taxon>
        <taxon>Bacillati</taxon>
        <taxon>Actinomycetota</taxon>
        <taxon>Actinomycetes</taxon>
        <taxon>Micrococcales</taxon>
        <taxon>Ruaniaceae</taxon>
        <taxon>Ruania</taxon>
    </lineage>
</organism>
<dbReference type="AlphaFoldDB" id="A0A1H5LAX5"/>
<proteinExistence type="predicted"/>
<evidence type="ECO:0000313" key="1">
    <source>
        <dbReference type="EMBL" id="SEE74155.1"/>
    </source>
</evidence>
<dbReference type="InterPro" id="IPR006311">
    <property type="entry name" value="TAT_signal"/>
</dbReference>
<dbReference type="RefSeq" id="WP_139177766.1">
    <property type="nucleotide sequence ID" value="NZ_FNTX01000002.1"/>
</dbReference>
<dbReference type="OrthoDB" id="4536199at2"/>
<evidence type="ECO:0000313" key="2">
    <source>
        <dbReference type="Proteomes" id="UP000199220"/>
    </source>
</evidence>
<dbReference type="PROSITE" id="PS51318">
    <property type="entry name" value="TAT"/>
    <property type="match status" value="1"/>
</dbReference>
<keyword evidence="2" id="KW-1185">Reference proteome</keyword>
<sequence>MNTHAISRRQVIATASATIGAAAVGMAAAPPSVATPARAASQTDNVPEFWYQDNNLGQGGGVPPDFRSRYDDLAAWDKARAVMHTFVLGQNALVKQGLRDDPAFLASMAAAHADHHVAYNVTQATTWWWGYYRRTGEIPSGPANFTRTINELHDLADAGLHITDIMLQSVLTKPGPGGFLGYSTERRIQDVVEFNDQVRAEFPGVRIGVIYPLTNKPGIYLPWREALTVLQSELQSSGHELDFIHFDKPFEHPRLEIEDSSGPMTWDRMVEVEQFVKSLGVTFGLQCTDGRGGRASNNEFRELVLDGLATYIAHGGAADRYILWPFHPYPDHSLPDDLGPLPPEGASQLRLFRELAAGAAEQHAPRSNQTR</sequence>
<gene>
    <name evidence="1" type="ORF">SAMN04488554_2709</name>
</gene>